<evidence type="ECO:0000313" key="7">
    <source>
        <dbReference type="Proteomes" id="UP000314985"/>
    </source>
</evidence>
<reference evidence="6 7" key="1">
    <citation type="submission" date="2017-08" db="EMBL/GenBank/DDBJ databases">
        <title>USMARCv1.0.</title>
        <authorList>
            <person name="Hannum G.I."/>
            <person name="Koren S."/>
            <person name="Schroeder S.G."/>
            <person name="Chin S.C."/>
            <person name="Nonneman D.J."/>
            <person name="Becker S.A."/>
            <person name="Rosen B.D."/>
            <person name="Bickhart D.M."/>
            <person name="Putnam N.H."/>
            <person name="Green R.E."/>
            <person name="Tuggle C.K."/>
            <person name="Liu H."/>
            <person name="Rohrer G.A."/>
            <person name="Warr A."/>
            <person name="Hall R."/>
            <person name="Kim K."/>
            <person name="Hume D.A."/>
            <person name="Talbot R."/>
            <person name="Chow W."/>
            <person name="Howe K."/>
            <person name="Schwartz A.S."/>
            <person name="Watson M."/>
            <person name="Archibald A.L."/>
            <person name="Phillippy A.M."/>
            <person name="Smith T.P.L."/>
        </authorList>
    </citation>
    <scope>NUCLEOTIDE SEQUENCE [LARGE SCALE GENOMIC DNA]</scope>
</reference>
<dbReference type="Ensembl" id="ENSSSCT00070041796.1">
    <property type="protein sequence ID" value="ENSSSCP00070035099.1"/>
    <property type="gene ID" value="ENSSSCG00070021044.1"/>
</dbReference>
<organism evidence="6 7">
    <name type="scientific">Sus scrofa</name>
    <name type="common">Pig</name>
    <dbReference type="NCBI Taxonomy" id="9823"/>
    <lineage>
        <taxon>Eukaryota</taxon>
        <taxon>Metazoa</taxon>
        <taxon>Chordata</taxon>
        <taxon>Craniata</taxon>
        <taxon>Vertebrata</taxon>
        <taxon>Euteleostomi</taxon>
        <taxon>Mammalia</taxon>
        <taxon>Eutheria</taxon>
        <taxon>Laurasiatheria</taxon>
        <taxon>Artiodactyla</taxon>
        <taxon>Suina</taxon>
        <taxon>Suidae</taxon>
        <taxon>Sus</taxon>
    </lineage>
</organism>
<dbReference type="SMART" id="SM00409">
    <property type="entry name" value="IG"/>
    <property type="match status" value="1"/>
</dbReference>
<sequence length="231" mass="26554">MAANLHCEISDSRRAEGVMSAVMLVPQDQKVNAFMGESVTFRCSMKGGSFRNYYNFWYRKTLGSTLTFVYREGGMYGPGFWDNFQGETDYSNNQAVLKILKASERDEGSYYCATTTLLWVHFRTAQKPWNLRNWGLRRLTFLPFLQAPSLRACLCVPMVLRWATQLVKYGPAWGRREKRQSQSQKLQHLQHTLFFFFFFFGLFCLFRAAPTAHGGSQARSLIGGVARSLTQ</sequence>
<evidence type="ECO:0000256" key="4">
    <source>
        <dbReference type="SAM" id="Phobius"/>
    </source>
</evidence>
<dbReference type="InterPro" id="IPR013783">
    <property type="entry name" value="Ig-like_fold"/>
</dbReference>
<feature type="domain" description="Ig-like" evidence="5">
    <location>
        <begin position="26"/>
        <end position="115"/>
    </location>
</feature>
<keyword evidence="2" id="KW-1064">Adaptive immunity</keyword>
<dbReference type="AlphaFoldDB" id="A0A4X1V209"/>
<dbReference type="GO" id="GO:0005576">
    <property type="term" value="C:extracellular region"/>
    <property type="evidence" value="ECO:0007669"/>
    <property type="project" value="UniProtKB-ARBA"/>
</dbReference>
<dbReference type="PROSITE" id="PS50835">
    <property type="entry name" value="IG_LIKE"/>
    <property type="match status" value="1"/>
</dbReference>
<feature type="transmembrane region" description="Helical" evidence="4">
    <location>
        <begin position="189"/>
        <end position="209"/>
    </location>
</feature>
<dbReference type="GO" id="GO:0002250">
    <property type="term" value="P:adaptive immune response"/>
    <property type="evidence" value="ECO:0007669"/>
    <property type="project" value="UniProtKB-KW"/>
</dbReference>
<dbReference type="GO" id="GO:0019814">
    <property type="term" value="C:immunoglobulin complex"/>
    <property type="evidence" value="ECO:0007669"/>
    <property type="project" value="UniProtKB-KW"/>
</dbReference>
<name>A0A4X1V209_PIG</name>
<dbReference type="Pfam" id="PF07686">
    <property type="entry name" value="V-set"/>
    <property type="match status" value="1"/>
</dbReference>
<keyword evidence="3" id="KW-1280">Immunoglobulin</keyword>
<dbReference type="PANTHER" id="PTHR23266">
    <property type="entry name" value="IMMUNOGLOBULIN HEAVY CHAIN"/>
    <property type="match status" value="1"/>
</dbReference>
<evidence type="ECO:0000256" key="1">
    <source>
        <dbReference type="ARBA" id="ARBA00022859"/>
    </source>
</evidence>
<dbReference type="InterPro" id="IPR013106">
    <property type="entry name" value="Ig_V-set"/>
</dbReference>
<dbReference type="FunFam" id="2.60.40.10:FF:002419">
    <property type="entry name" value="T cell receptor delta constant"/>
    <property type="match status" value="1"/>
</dbReference>
<dbReference type="InterPro" id="IPR003599">
    <property type="entry name" value="Ig_sub"/>
</dbReference>
<reference evidence="6" key="2">
    <citation type="submission" date="2025-08" db="UniProtKB">
        <authorList>
            <consortium name="Ensembl"/>
        </authorList>
    </citation>
    <scope>IDENTIFICATION</scope>
</reference>
<accession>A0A4X1V209</accession>
<evidence type="ECO:0000256" key="3">
    <source>
        <dbReference type="ARBA" id="ARBA00043265"/>
    </source>
</evidence>
<keyword evidence="4" id="KW-0812">Transmembrane</keyword>
<dbReference type="SUPFAM" id="SSF48726">
    <property type="entry name" value="Immunoglobulin"/>
    <property type="match status" value="1"/>
</dbReference>
<evidence type="ECO:0000256" key="2">
    <source>
        <dbReference type="ARBA" id="ARBA00023130"/>
    </source>
</evidence>
<dbReference type="SMART" id="SM00406">
    <property type="entry name" value="IGv"/>
    <property type="match status" value="1"/>
</dbReference>
<dbReference type="Proteomes" id="UP000314985">
    <property type="component" value="Chromosome 7"/>
</dbReference>
<evidence type="ECO:0000313" key="6">
    <source>
        <dbReference type="Ensembl" id="ENSSSCP00070035099.1"/>
    </source>
</evidence>
<protein>
    <recommendedName>
        <fullName evidence="5">Ig-like domain-containing protein</fullName>
    </recommendedName>
</protein>
<proteinExistence type="predicted"/>
<evidence type="ECO:0000259" key="5">
    <source>
        <dbReference type="PROSITE" id="PS50835"/>
    </source>
</evidence>
<dbReference type="InterPro" id="IPR050199">
    <property type="entry name" value="IgHV"/>
</dbReference>
<keyword evidence="4" id="KW-1133">Transmembrane helix</keyword>
<dbReference type="Gene3D" id="2.60.40.10">
    <property type="entry name" value="Immunoglobulins"/>
    <property type="match status" value="1"/>
</dbReference>
<dbReference type="InterPro" id="IPR007110">
    <property type="entry name" value="Ig-like_dom"/>
</dbReference>
<keyword evidence="4" id="KW-0472">Membrane</keyword>
<dbReference type="InterPro" id="IPR036179">
    <property type="entry name" value="Ig-like_dom_sf"/>
</dbReference>
<keyword evidence="1" id="KW-0391">Immunity</keyword>